<dbReference type="Pfam" id="PF00651">
    <property type="entry name" value="BTB"/>
    <property type="match status" value="1"/>
</dbReference>
<evidence type="ECO:0000256" key="5">
    <source>
        <dbReference type="ARBA" id="ARBA00022490"/>
    </source>
</evidence>
<comment type="subcellular location">
    <subcellularLocation>
        <location evidence="1">Cytoplasm</location>
        <location evidence="1">Cytoskeleton</location>
    </subcellularLocation>
    <subcellularLocation>
        <location evidence="2">Cytoplasm</location>
        <location evidence="2">Cytosol</location>
    </subcellularLocation>
</comment>
<comment type="caution">
    <text evidence="14">The sequence shown here is derived from an EMBL/GenBank/DDBJ whole genome shotgun (WGS) entry which is preliminary data.</text>
</comment>
<dbReference type="SUPFAM" id="SSF117281">
    <property type="entry name" value="Kelch motif"/>
    <property type="match status" value="1"/>
</dbReference>
<feature type="domain" description="BTB" evidence="13">
    <location>
        <begin position="57"/>
        <end position="124"/>
    </location>
</feature>
<keyword evidence="5" id="KW-0963">Cytoplasm</keyword>
<evidence type="ECO:0000256" key="7">
    <source>
        <dbReference type="ARBA" id="ARBA00022786"/>
    </source>
</evidence>
<keyword evidence="15" id="KW-1185">Reference proteome</keyword>
<dbReference type="InterPro" id="IPR000210">
    <property type="entry name" value="BTB/POZ_dom"/>
</dbReference>
<evidence type="ECO:0000256" key="3">
    <source>
        <dbReference type="ARBA" id="ARBA00004906"/>
    </source>
</evidence>
<dbReference type="SMART" id="SM00875">
    <property type="entry name" value="BACK"/>
    <property type="match status" value="1"/>
</dbReference>
<dbReference type="InterPro" id="IPR015915">
    <property type="entry name" value="Kelch-typ_b-propeller"/>
</dbReference>
<dbReference type="Proteomes" id="UP001145742">
    <property type="component" value="Unassembled WGS sequence"/>
</dbReference>
<keyword evidence="7" id="KW-0833">Ubl conjugation pathway</keyword>
<dbReference type="EMBL" id="WHWB01033104">
    <property type="protein sequence ID" value="KAJ7421972.1"/>
    <property type="molecule type" value="Genomic_DNA"/>
</dbReference>
<evidence type="ECO:0000256" key="2">
    <source>
        <dbReference type="ARBA" id="ARBA00004514"/>
    </source>
</evidence>
<evidence type="ECO:0000256" key="11">
    <source>
        <dbReference type="ARBA" id="ARBA00035639"/>
    </source>
</evidence>
<evidence type="ECO:0000256" key="12">
    <source>
        <dbReference type="SAM" id="MobiDB-lite"/>
    </source>
</evidence>
<name>A0ABQ9DND3_9PASS</name>
<dbReference type="Gene3D" id="1.25.40.420">
    <property type="match status" value="1"/>
</dbReference>
<dbReference type="PROSITE" id="PS50097">
    <property type="entry name" value="BTB"/>
    <property type="match status" value="1"/>
</dbReference>
<evidence type="ECO:0000256" key="6">
    <source>
        <dbReference type="ARBA" id="ARBA00022737"/>
    </source>
</evidence>
<dbReference type="SMART" id="SM00612">
    <property type="entry name" value="Kelch"/>
    <property type="match status" value="5"/>
</dbReference>
<evidence type="ECO:0000313" key="15">
    <source>
        <dbReference type="Proteomes" id="UP001145742"/>
    </source>
</evidence>
<keyword evidence="6" id="KW-0677">Repeat</keyword>
<dbReference type="InterPro" id="IPR006652">
    <property type="entry name" value="Kelch_1"/>
</dbReference>
<feature type="region of interest" description="Disordered" evidence="12">
    <location>
        <begin position="11"/>
        <end position="32"/>
    </location>
</feature>
<organism evidence="14 15">
    <name type="scientific">Willisornis vidua</name>
    <name type="common">Xingu scale-backed antbird</name>
    <dbReference type="NCBI Taxonomy" id="1566151"/>
    <lineage>
        <taxon>Eukaryota</taxon>
        <taxon>Metazoa</taxon>
        <taxon>Chordata</taxon>
        <taxon>Craniata</taxon>
        <taxon>Vertebrata</taxon>
        <taxon>Euteleostomi</taxon>
        <taxon>Archelosauria</taxon>
        <taxon>Archosauria</taxon>
        <taxon>Dinosauria</taxon>
        <taxon>Saurischia</taxon>
        <taxon>Theropoda</taxon>
        <taxon>Coelurosauria</taxon>
        <taxon>Aves</taxon>
        <taxon>Neognathae</taxon>
        <taxon>Neoaves</taxon>
        <taxon>Telluraves</taxon>
        <taxon>Australaves</taxon>
        <taxon>Passeriformes</taxon>
        <taxon>Thamnophilidae</taxon>
        <taxon>Willisornis</taxon>
    </lineage>
</organism>
<comment type="pathway">
    <text evidence="3">Protein modification; protein ubiquitination.</text>
</comment>
<evidence type="ECO:0000256" key="9">
    <source>
        <dbReference type="ARBA" id="ARBA00023212"/>
    </source>
</evidence>
<dbReference type="CDD" id="cd18513">
    <property type="entry name" value="BACK_KLHL3"/>
    <property type="match status" value="1"/>
</dbReference>
<evidence type="ECO:0000256" key="1">
    <source>
        <dbReference type="ARBA" id="ARBA00004245"/>
    </source>
</evidence>
<reference evidence="14" key="1">
    <citation type="submission" date="2019-10" db="EMBL/GenBank/DDBJ databases">
        <authorList>
            <person name="Soares A.E.R."/>
            <person name="Aleixo A."/>
            <person name="Schneider P."/>
            <person name="Miyaki C.Y."/>
            <person name="Schneider M.P."/>
            <person name="Mello C."/>
            <person name="Vasconcelos A.T.R."/>
        </authorList>
    </citation>
    <scope>NUCLEOTIDE SEQUENCE</scope>
    <source>
        <tissue evidence="14">Muscle</tissue>
    </source>
</reference>
<protein>
    <recommendedName>
        <fullName evidence="10">Kelch-like protein 3</fullName>
    </recommendedName>
</protein>
<evidence type="ECO:0000256" key="8">
    <source>
        <dbReference type="ARBA" id="ARBA00023203"/>
    </source>
</evidence>
<dbReference type="Pfam" id="PF01344">
    <property type="entry name" value="Kelch_1"/>
    <property type="match status" value="5"/>
</dbReference>
<dbReference type="Gene3D" id="3.30.710.10">
    <property type="entry name" value="Potassium Channel Kv1.1, Chain A"/>
    <property type="match status" value="1"/>
</dbReference>
<accession>A0ABQ9DND3</accession>
<comment type="similarity">
    <text evidence="11">Belongs to the KLHL3 family.</text>
</comment>
<keyword evidence="8" id="KW-0009">Actin-binding</keyword>
<gene>
    <name evidence="14" type="primary">KLHL3</name>
    <name evidence="14" type="ORF">WISP_39951</name>
</gene>
<keyword evidence="9" id="KW-0206">Cytoskeleton</keyword>
<dbReference type="PANTHER" id="PTHR24412">
    <property type="entry name" value="KELCH PROTEIN"/>
    <property type="match status" value="1"/>
</dbReference>
<dbReference type="InterPro" id="IPR011705">
    <property type="entry name" value="BACK"/>
</dbReference>
<evidence type="ECO:0000259" key="13">
    <source>
        <dbReference type="PROSITE" id="PS50097"/>
    </source>
</evidence>
<keyword evidence="4" id="KW-0880">Kelch repeat</keyword>
<sequence>MSILCKEPMLPTNIKQSPRSPEAAEDEKDQRTVTVNPSHMRKAFKVMNELRSKRLLCDVVIVAETVEMEAHRVVLAACSPYFCAMFTGDMSESKAKKIEIKDVDGQTLRKLIDYIYTAEIEVTEENVQVLLPAASLLQLMDVRKNCCDFLQSQLHPTNCLGIRAFADVHACSELLQQANAYAEQHFPEVMLGEEFLSLSLDQVCSLISSDKLTVSSEEKVFEAVISWINYEKESRLEHMAKLMEHVRLPLLPRDYLVQTVEEEALIKNNNTCKDFLIEAMKYHLLPLDQRQLIKNPRTKPRTPVSLPKVMIVVGGQAPKAIRSVECYDFEEERWDQVAELPSRRCRAGVVFMAGNVYAVGGFNGSLRVRTVDVYDGVKDQWTSIASMQERRSTLGAAVLNDLLYAVGGFDGSTGLASVEAYSYKTNEWFFVAPMNTRRSSVGVGVVEGVGVLSGLLYATGGHDGPLVRKSVEVYDPGTNTWKQVADMNMCRRNAGVCAVNGLLYVVGGDDGSCNLASVEYYNPSTDKWTLLPTSMSTGRSYAEFTLGRTGTLQQKLPPCLIHLRRPHHLRCQQCPCCLERLKAAWGPLAMHLEVRDECPSPCGFAVSTKAWLLVVMILTQVPAVAGAGAVGEGPEKVCEGFGVMVSMEVEVWYF</sequence>
<dbReference type="InterPro" id="IPR011333">
    <property type="entry name" value="SKP1/BTB/POZ_sf"/>
</dbReference>
<dbReference type="Pfam" id="PF07707">
    <property type="entry name" value="BACK"/>
    <property type="match status" value="1"/>
</dbReference>
<proteinExistence type="inferred from homology"/>
<dbReference type="SMART" id="SM00225">
    <property type="entry name" value="BTB"/>
    <property type="match status" value="1"/>
</dbReference>
<evidence type="ECO:0000256" key="4">
    <source>
        <dbReference type="ARBA" id="ARBA00022441"/>
    </source>
</evidence>
<dbReference type="Gene3D" id="2.120.10.80">
    <property type="entry name" value="Kelch-type beta propeller"/>
    <property type="match status" value="2"/>
</dbReference>
<dbReference type="CDD" id="cd18339">
    <property type="entry name" value="BTB_POZ_KLHL3"/>
    <property type="match status" value="1"/>
</dbReference>
<dbReference type="PANTHER" id="PTHR24412:SF179">
    <property type="entry name" value="KELCH-LIKE PROTEIN 3"/>
    <property type="match status" value="1"/>
</dbReference>
<dbReference type="SUPFAM" id="SSF54695">
    <property type="entry name" value="POZ domain"/>
    <property type="match status" value="1"/>
</dbReference>
<evidence type="ECO:0000256" key="10">
    <source>
        <dbReference type="ARBA" id="ARBA00023889"/>
    </source>
</evidence>
<dbReference type="InterPro" id="IPR030578">
    <property type="entry name" value="KLHL3_BACK"/>
</dbReference>
<evidence type="ECO:0000313" key="14">
    <source>
        <dbReference type="EMBL" id="KAJ7421972.1"/>
    </source>
</evidence>